<keyword evidence="25" id="KW-0046">Antibiotic resistance</keyword>
<dbReference type="EC" id="4.1.1.20" evidence="35"/>
<evidence type="ECO:0000259" key="42">
    <source>
        <dbReference type="Pfam" id="PF17092"/>
    </source>
</evidence>
<feature type="compositionally biased region" description="Low complexity" evidence="37">
    <location>
        <begin position="3373"/>
        <end position="3385"/>
    </location>
</feature>
<dbReference type="Gene3D" id="3.20.20.10">
    <property type="entry name" value="Alanine racemase"/>
    <property type="match status" value="1"/>
</dbReference>
<dbReference type="GO" id="GO:0009002">
    <property type="term" value="F:serine-type D-Ala-D-Ala carboxypeptidase activity"/>
    <property type="evidence" value="ECO:0007669"/>
    <property type="project" value="UniProtKB-EC"/>
</dbReference>
<evidence type="ECO:0000256" key="4">
    <source>
        <dbReference type="ARBA" id="ARBA00012448"/>
    </source>
</evidence>
<keyword evidence="11" id="KW-0328">Glycosyltransferase</keyword>
<evidence type="ECO:0000256" key="16">
    <source>
        <dbReference type="ARBA" id="ARBA00022898"/>
    </source>
</evidence>
<comment type="function">
    <text evidence="32">Specifically catalyzes the decarboxylation of meso-diaminopimelate (meso-DAP) to L-lysine.</text>
</comment>
<dbReference type="InterPro" id="IPR023346">
    <property type="entry name" value="Lysozyme-like_dom_sf"/>
</dbReference>
<feature type="compositionally biased region" description="Low complexity" evidence="37">
    <location>
        <begin position="3127"/>
        <end position="3141"/>
    </location>
</feature>
<name>A0A699GIC8_TANCI</name>
<dbReference type="InterPro" id="IPR029066">
    <property type="entry name" value="PLP-binding_barrel"/>
</dbReference>
<comment type="catalytic activity">
    <reaction evidence="30">
        <text>[GlcNAc-(1-&gt;4)-Mur2Ac(oyl-L-Ala-gamma-D-Glu-L-Lys-D-Ala-D-Ala)](n)-di-trans,octa-cis-undecaprenyl diphosphate + beta-D-GlcNAc-(1-&gt;4)-Mur2Ac(oyl-L-Ala-gamma-D-Glu-L-Lys-D-Ala-D-Ala)-di-trans,octa-cis-undecaprenyl diphosphate = [GlcNAc-(1-&gt;4)-Mur2Ac(oyl-L-Ala-gamma-D-Glu-L-Lys-D-Ala-D-Ala)](n+1)-di-trans,octa-cis-undecaprenyl diphosphate + di-trans,octa-cis-undecaprenyl diphosphate + H(+)</text>
        <dbReference type="Rhea" id="RHEA:23708"/>
        <dbReference type="Rhea" id="RHEA-COMP:9602"/>
        <dbReference type="Rhea" id="RHEA-COMP:9603"/>
        <dbReference type="ChEBI" id="CHEBI:15378"/>
        <dbReference type="ChEBI" id="CHEBI:58405"/>
        <dbReference type="ChEBI" id="CHEBI:60033"/>
        <dbReference type="ChEBI" id="CHEBI:78435"/>
        <dbReference type="EC" id="2.4.99.28"/>
    </reaction>
</comment>
<dbReference type="PROSITE" id="PS00879">
    <property type="entry name" value="ODR_DC_2_2"/>
    <property type="match status" value="1"/>
</dbReference>
<feature type="domain" description="Penicillin-binding protein OB-like" evidence="42">
    <location>
        <begin position="341"/>
        <end position="444"/>
    </location>
</feature>
<evidence type="ECO:0000256" key="28">
    <source>
        <dbReference type="ARBA" id="ARBA00034000"/>
    </source>
</evidence>
<feature type="region of interest" description="Disordered" evidence="37">
    <location>
        <begin position="2106"/>
        <end position="2135"/>
    </location>
</feature>
<proteinExistence type="inferred from homology"/>
<dbReference type="InterPro" id="IPR022657">
    <property type="entry name" value="De-COase2_CS"/>
</dbReference>
<comment type="function">
    <text evidence="2">Defense against chitin-containing fungal pathogens.</text>
</comment>
<evidence type="ECO:0000256" key="24">
    <source>
        <dbReference type="ARBA" id="ARBA00023239"/>
    </source>
</evidence>
<feature type="modified residue" description="N6-(pyridoxal phosphate)lysine" evidence="36">
    <location>
        <position position="1023"/>
    </location>
</feature>
<feature type="active site" description="Proton donor" evidence="36">
    <location>
        <position position="1316"/>
    </location>
</feature>
<dbReference type="GO" id="GO:0006032">
    <property type="term" value="P:chitin catabolic process"/>
    <property type="evidence" value="ECO:0007669"/>
    <property type="project" value="UniProtKB-KW"/>
</dbReference>
<dbReference type="Pfam" id="PF00905">
    <property type="entry name" value="Transpeptidase"/>
    <property type="match status" value="1"/>
</dbReference>
<dbReference type="NCBIfam" id="TIGR02074">
    <property type="entry name" value="PBP_1a_fam"/>
    <property type="match status" value="1"/>
</dbReference>
<feature type="compositionally biased region" description="Polar residues" evidence="37">
    <location>
        <begin position="912"/>
        <end position="921"/>
    </location>
</feature>
<keyword evidence="8" id="KW-0028">Amino-acid biosynthesis</keyword>
<keyword evidence="10" id="KW-0645">Protease</keyword>
<keyword evidence="17" id="KW-0133">Cell shape</keyword>
<feature type="region of interest" description="Disordered" evidence="37">
    <location>
        <begin position="1454"/>
        <end position="1480"/>
    </location>
</feature>
<feature type="domain" description="Orn/DAP/Arg decarboxylase 2 N-terminal" evidence="41">
    <location>
        <begin position="1003"/>
        <end position="1253"/>
    </location>
</feature>
<keyword evidence="12" id="KW-0808">Transferase</keyword>
<feature type="compositionally biased region" description="Basic residues" evidence="37">
    <location>
        <begin position="1827"/>
        <end position="1837"/>
    </location>
</feature>
<comment type="catalytic activity">
    <reaction evidence="28">
        <text>Preferential cleavage: (Ac)2-L-Lys-D-Ala-|-D-Ala. Also transpeptidation of peptidyl-alanyl moieties that are N-acyl substituents of D-alanine.</text>
        <dbReference type="EC" id="3.4.16.4"/>
    </reaction>
</comment>
<evidence type="ECO:0000256" key="15">
    <source>
        <dbReference type="ARBA" id="ARBA00022801"/>
    </source>
</evidence>
<dbReference type="InterPro" id="IPR000183">
    <property type="entry name" value="Orn/DAP/Arg_de-COase"/>
</dbReference>
<evidence type="ECO:0000256" key="26">
    <source>
        <dbReference type="ARBA" id="ARBA00023268"/>
    </source>
</evidence>
<evidence type="ECO:0000256" key="12">
    <source>
        <dbReference type="ARBA" id="ARBA00022679"/>
    </source>
</evidence>
<keyword evidence="16 36" id="KW-0663">Pyridoxal phosphate</keyword>
<keyword evidence="26" id="KW-0511">Multifunctional enzyme</keyword>
<keyword evidence="21" id="KW-0624">Polysaccharide degradation</keyword>
<evidence type="ECO:0000256" key="11">
    <source>
        <dbReference type="ARBA" id="ARBA00022676"/>
    </source>
</evidence>
<dbReference type="GO" id="GO:0008955">
    <property type="term" value="F:peptidoglycan glycosyltransferase activity"/>
    <property type="evidence" value="ECO:0007669"/>
    <property type="project" value="UniProtKB-EC"/>
</dbReference>
<dbReference type="GO" id="GO:0005886">
    <property type="term" value="C:plasma membrane"/>
    <property type="evidence" value="ECO:0007669"/>
    <property type="project" value="UniProtKB-SubCell"/>
</dbReference>
<feature type="region of interest" description="Disordered" evidence="37">
    <location>
        <begin position="3082"/>
        <end position="3109"/>
    </location>
</feature>
<evidence type="ECO:0000256" key="18">
    <source>
        <dbReference type="ARBA" id="ARBA00022968"/>
    </source>
</evidence>
<evidence type="ECO:0000256" key="21">
    <source>
        <dbReference type="ARBA" id="ARBA00023024"/>
    </source>
</evidence>
<feature type="compositionally biased region" description="Low complexity" evidence="37">
    <location>
        <begin position="12"/>
        <end position="21"/>
    </location>
</feature>
<keyword evidence="27" id="KW-0961">Cell wall biogenesis/degradation</keyword>
<dbReference type="GO" id="GO:0006508">
    <property type="term" value="P:proteolysis"/>
    <property type="evidence" value="ECO:0007669"/>
    <property type="project" value="UniProtKB-KW"/>
</dbReference>
<evidence type="ECO:0000256" key="29">
    <source>
        <dbReference type="ARBA" id="ARBA00044770"/>
    </source>
</evidence>
<dbReference type="GO" id="GO:0008360">
    <property type="term" value="P:regulation of cell shape"/>
    <property type="evidence" value="ECO:0007669"/>
    <property type="project" value="UniProtKB-KW"/>
</dbReference>
<comment type="pathway">
    <text evidence="33">Amino-acid biosynthesis; L-lysine biosynthesis via DAP pathway; L-lysine from DL-2,6-diaminopimelate: step 1/1.</text>
</comment>
<evidence type="ECO:0000259" key="40">
    <source>
        <dbReference type="Pfam" id="PF00912"/>
    </source>
</evidence>
<accession>A0A699GIC8</accession>
<evidence type="ECO:0000256" key="1">
    <source>
        <dbReference type="ARBA" id="ARBA00001933"/>
    </source>
</evidence>
<keyword evidence="13 38" id="KW-0812">Transmembrane</keyword>
<feature type="domain" description="Glycosyl transferase family 51" evidence="40">
    <location>
        <begin position="82"/>
        <end position="255"/>
    </location>
</feature>
<feature type="compositionally biased region" description="Basic and acidic residues" evidence="37">
    <location>
        <begin position="3098"/>
        <end position="3107"/>
    </location>
</feature>
<feature type="region of interest" description="Disordered" evidence="37">
    <location>
        <begin position="1"/>
        <end position="21"/>
    </location>
</feature>
<dbReference type="GO" id="GO:0046677">
    <property type="term" value="P:response to antibiotic"/>
    <property type="evidence" value="ECO:0007669"/>
    <property type="project" value="UniProtKB-KW"/>
</dbReference>
<feature type="compositionally biased region" description="Gly residues" evidence="37">
    <location>
        <begin position="3265"/>
        <end position="3282"/>
    </location>
</feature>
<protein>
    <recommendedName>
        <fullName evidence="5">Penicillin-binding protein 1A</fullName>
        <ecNumber evidence="29">2.4.99.28</ecNumber>
        <ecNumber evidence="4">3.4.16.4</ecNumber>
        <ecNumber evidence="35">4.1.1.20</ecNumber>
    </recommendedName>
</protein>
<keyword evidence="22 38" id="KW-0472">Membrane</keyword>
<evidence type="ECO:0000256" key="20">
    <source>
        <dbReference type="ARBA" id="ARBA00022989"/>
    </source>
</evidence>
<keyword evidence="20 38" id="KW-1133">Transmembrane helix</keyword>
<feature type="region of interest" description="Disordered" evidence="37">
    <location>
        <begin position="3183"/>
        <end position="3486"/>
    </location>
</feature>
<feature type="compositionally biased region" description="Basic residues" evidence="37">
    <location>
        <begin position="2106"/>
        <end position="2120"/>
    </location>
</feature>
<dbReference type="InterPro" id="IPR050396">
    <property type="entry name" value="Glycosyltr_51/Transpeptidase"/>
</dbReference>
<evidence type="ECO:0000256" key="34">
    <source>
        <dbReference type="ARBA" id="ARBA00060983"/>
    </source>
</evidence>
<dbReference type="GO" id="GO:0008658">
    <property type="term" value="F:penicillin binding"/>
    <property type="evidence" value="ECO:0007669"/>
    <property type="project" value="InterPro"/>
</dbReference>
<dbReference type="FunFam" id="2.40.37.10:FF:000003">
    <property type="entry name" value="Diaminopimelate decarboxylase"/>
    <property type="match status" value="1"/>
</dbReference>
<evidence type="ECO:0000256" key="19">
    <source>
        <dbReference type="ARBA" id="ARBA00022984"/>
    </source>
</evidence>
<dbReference type="EC" id="3.4.16.4" evidence="4"/>
<evidence type="ECO:0000259" key="39">
    <source>
        <dbReference type="Pfam" id="PF00905"/>
    </source>
</evidence>
<dbReference type="FunFam" id="1.10.3810.10:FF:000003">
    <property type="entry name" value="Penicillin-binding protein 1a"/>
    <property type="match status" value="1"/>
</dbReference>
<dbReference type="Gene3D" id="3.40.710.10">
    <property type="entry name" value="DD-peptidase/beta-lactamase superfamily"/>
    <property type="match status" value="2"/>
</dbReference>
<keyword evidence="24" id="KW-0456">Lyase</keyword>
<feature type="compositionally biased region" description="Low complexity" evidence="37">
    <location>
        <begin position="1865"/>
        <end position="1875"/>
    </location>
</feature>
<comment type="similarity">
    <text evidence="34">Belongs to the Orn/Lys/Arg decarboxylase class-II family. LysA subfamily.</text>
</comment>
<dbReference type="GO" id="GO:0008836">
    <property type="term" value="F:diaminopimelate decarboxylase activity"/>
    <property type="evidence" value="ECO:0007669"/>
    <property type="project" value="UniProtKB-EC"/>
</dbReference>
<dbReference type="InterPro" id="IPR001264">
    <property type="entry name" value="Glyco_trans_51"/>
</dbReference>
<feature type="region of interest" description="Disordered" evidence="37">
    <location>
        <begin position="3127"/>
        <end position="3160"/>
    </location>
</feature>
<keyword evidence="7" id="KW-0997">Cell inner membrane</keyword>
<dbReference type="SUPFAM" id="SSF53955">
    <property type="entry name" value="Lysozyme-like"/>
    <property type="match status" value="1"/>
</dbReference>
<feature type="region of interest" description="Disordered" evidence="37">
    <location>
        <begin position="2036"/>
        <end position="2081"/>
    </location>
</feature>
<evidence type="ECO:0000256" key="10">
    <source>
        <dbReference type="ARBA" id="ARBA00022670"/>
    </source>
</evidence>
<evidence type="ECO:0000256" key="14">
    <source>
        <dbReference type="ARBA" id="ARBA00022793"/>
    </source>
</evidence>
<dbReference type="SUPFAM" id="SSF51419">
    <property type="entry name" value="PLP-binding barrel"/>
    <property type="match status" value="1"/>
</dbReference>
<dbReference type="SUPFAM" id="SSF50621">
    <property type="entry name" value="Alanine racemase C-terminal domain-like"/>
    <property type="match status" value="1"/>
</dbReference>
<dbReference type="SUPFAM" id="SSF56601">
    <property type="entry name" value="beta-lactamase/transpeptidase-like"/>
    <property type="match status" value="1"/>
</dbReference>
<sequence>MASSNSAPPDNAGKPAAPKGKSASRASRFFVMAGLSVLGLGVGGVLLAVFGLAMAYPNLPELDTLTDYRPKMPLRIFSADNVLIGEFGEERRNLVRIKDIPDVMKKAVLAIEDDRFYEHGGVDYTGILRAALHNATGGAKQGASTITQQVARNFFLSSEQTIKRKVYEMLLAWKIEKNLTKDQILEVYMNQIYLGQRAYGFSSAAQIYFGKNIRDISVAEAAMLAGLPKAPSAYNPVVNPKRARTRQQYILTRMHALGYITDAQFEEAKADPLKVKTDSSEFGVHAEYVAEMARQLVYEQFKEDTYTRGLNVFTTITKADQDAAYLALRRGVMDYERRHPYRGPEAYIDIPSRKEDADEAIETELADHPDSDDIVAAMVLQATPQLIVAVTASGEEVRITGAGLNMGRQWLSDKAAPNKRIRRGAVVRVMREEKDWELTQMPQIESAFVAASTEDGAIKAMVGGFDYNRNKFNHVTQAWRQPGSSFKPFIYSASLERGLSPATIINDAPISFDAGQTGGQAWEPKNYDGKYDGPMTMRRGLIKSKNMISIRILHKIGAKYGQEYTTRFGFDADKNPPYLTLALGAGNVTPLQMAGAYAVFANGGYKVSPYLISKVTDADGKILSQATPDKAGEEKNRVIDERNAFMMDSMLKDVVRFGTASKALALKRPDISGKTGTTNDSIDAWFAGYQPKLVGIAWIGYDQPRNLGNRETGGGLALPIWINYMQKALKNIPIEERAVPDGVMLVGDEYYYAENPPGTGPEAAVVVCASSVGALSAGGDDHRCTALRADHLGERRQHFGAVAGVDPLAFDLAIMVAARARRHPQFLHGRLAVDDDLGTVVEEFDFQHVAAAAALDVDHVFVVQFVQRRFDGVEVHPDVPYPLRYLASERRRHRGADGLAQRLRPTRPAVPAQTTGDQGCQEQHRPRVPGRRAAGAHRAGACRTAGAAVHANPDHRTAHPLIIMSQFTYQDGVLHAEGVSLAAIAAEHGTPTYVYSKAALLANFASYADACQGRDALVCYAMKANSNLAILDLLARQGAGFDIVSGGELQRVLAAGGDPGKVIFSGVGKSVDEMRLALSHDILCFNVESIPELHRLNDVAGAMGKTARISLRVNPNVDAKTHPYIATGLKASKFGVAFDDALATYRTAAALPHLEVAGIDCHIGSQLLDDAPLLEALDRLIELIDQLGDEGIVLHHLDIGGGIGIDYREAGEAAPVPVGDYLGRLFAKIDAWRAARHDGRPIKVIFEPGRSIVGDTGVLLTRVEFIKHGEEKNFCIVDAAMNDMARPALYQAWMDMQPVAQSGADSKTYDIVGPICESGDWLARDRALAVESGDLLVMHTAGAYGMTMASNYNTRGRAAEIIVDGTTAHVVRRRETPAELYALESLINTAFTDRPPDPQQQQHRHHRAVNDGLRKIMLARLHPPEMQDGQWRNHVDQPVQPLPALAAEAADHGVVAGGRQRDQQHEGDEAHRDERPPQHVLPHLGQHAAQLDQPVPFGEPAQRRDSQREAQEIQGPVAGGAGDELDRFHQLPGHRQVHHAQQRDQRQHEDAGLDQAGLAGGRVECHAVTPSKEFFQVHARVQRRDIVVAVEHQGLALAGQKAVLADAALGRLRPARVVDHFAVHAKGEQRQRVIGFVDAQPFRVRPLEHAAAHARHLLAVGQGDEFHVLGVARGLHLLDDFRERITDPRDHHRPPFHAAQPVHALFHRRQLEQRVEVERHRLFDFAFDLYRPGPGFQRARIGGRIAFIGTELVEVVVGGGVLVRGLLVERGVGGIDLARARGVISDEYGSSMPLGLRLISMGDSGKGTRFTVQAGQEHVHAQEGKRGHQQAHQRPPGRRTAAQARHQAHVQPRRVVEPDDQRPGFFRVPRPVAAPRFRRPQGAQDGGNGKEREPGGNGLVHHVVQHLDRRQTVHQVARGLEQVRCSHHGGQREVTVTDEVGRYVDFHPPALQRRQQRLDLGRVARRGVPEQKADGRRDDQQHERPHLAGFVAVLEVQVEHRRDQREQDEHFVQVGNGNVTDVRADQVRLVPAHHYAGPAQHHGCPAELGADAGPGVRAADKADPVEQRGQAEHHAHPQNRRLARDHVAQPELLRAHVELACVHRNRPQRQQRHQRHHPAHRLPVPAQRGKHGRGQQHDGALVHVHEVASFIFALEVERLALRAHGHQGLGAAVRILDPDPQAPLADIKHREHAGHQQGAAEVDDILARRARDLEDRRLHFHELVELQVHGRAIEKRVRQRIGGQQQVAAMGFIGLDRFQAIPGARGLPQFPQAAVQNFHEDFGRLFLAFGRDFFQELRNCHEAAHLAVAREQVQAFFGRCFDLRTQGGRVARLRHGPLAVALGGGSAQGRVGQRGAQAHPVAHRVFVVGRNAQVAERIGRIGPHAGQEHGRAVERDRLHIVLILARLARLVAQFIGHAGADVFQRAGETALPGRARVLVEAGRELLAHALVLLDGAGVGGFAHVFHVERPEARPFDGVGVAERRGAAHFALERKAVGAGAHHRVALERELAAAVFKAGLVDGQALEDQRLVHLDHGRDFFAGRVVDHVHVGREQLGHAGAIEIDGEFFQADGNRQVLDQHAVGALQQRAGTIRTLGDQGIAAERGVGRAQPVLGRHFRDQAAAGKRRLAQYPLLEADRHVRIEQRADADHHDRRVGKDVAELVGAALLGRQQRAVVALDDLDLVAIVGQAARRLLRQQVSRQRRRPLHLVVEIEQRLLAHVLAPAAHVLEHFRRIARNAQRGGRHQQRHQQQEPPRRVHGIQAGLAEHLEPERPELVDVVGGGLALLHHGADDGGNGDHCQHGNREAHRGDQFDHFADDGAAGLDLDTSVGLRALLQPGDVVRDGFHFVVRHAGGNGGHFGAVLAAMSFEQAQLGDRVVLVLAGQARIQRGDAAAGGAMTAGAGRHAFLGNAAPVDFFAELDGVATFGGARFRALGGQPCRHVALVFVGEHLGVQRHHRLAAGVGGEIDQLLVQIRLTLGGQLGIEGNGGIAAGAVARHAGRQALGSVAFGVQRAAFGGIDFGSGGMRGRFVFGKAAGSGEGTGDRFCRSFQRRQINRHQYSVQPEGFGVCVQDAGPHAAHQLFLDRRRPRGPAPQGPDHRRRDRMPAGRLARLRLRRSLGLGQAALAAPAGRLRPAPRPAGRADPDHGLAPPVHRPRRADAGMVRPDRQADPLHPDQAVLRAQAHRHRRSQRQDPGTGRRHRRRSGRPGGADRLSRPAHAPHAPRSVLARPDARKRRHARRPDLPGVHPRRHAATRSRDVDAGRGAGVGGPAAEGGAGLRGTGHSRAGVVPGHRSLGQVARRRRSVQRGRPGAARHPRVKTGVSGTGHPDRRAVPRRRRRRRAGAVGHDGRPHCRHPRRARRQGPHPHPHHGLLGQVRVGLLRPVPRRRGLGRQPGQGRQEPVPDGPCQQRRSAARSGPGPGRRRRHGDGQTGHAVPRHRAPRERRIQGADVRVPGQRRIRDDQGRRPERLARSRQGDDGIDDGL</sequence>
<keyword evidence="15" id="KW-0378">Hydrolase</keyword>
<feature type="compositionally biased region" description="Basic residues" evidence="37">
    <location>
        <begin position="3354"/>
        <end position="3372"/>
    </location>
</feature>
<keyword evidence="6" id="KW-1003">Cell membrane</keyword>
<dbReference type="InterPro" id="IPR022653">
    <property type="entry name" value="De-COase2_pyr-phos_BS"/>
</dbReference>
<feature type="compositionally biased region" description="Basic and acidic residues" evidence="37">
    <location>
        <begin position="3460"/>
        <end position="3479"/>
    </location>
</feature>
<comment type="catalytic activity">
    <reaction evidence="31">
        <text>meso-2,6-diaminopimelate + H(+) = L-lysine + CO2</text>
        <dbReference type="Rhea" id="RHEA:15101"/>
        <dbReference type="ChEBI" id="CHEBI:15378"/>
        <dbReference type="ChEBI" id="CHEBI:16526"/>
        <dbReference type="ChEBI" id="CHEBI:32551"/>
        <dbReference type="ChEBI" id="CHEBI:57791"/>
        <dbReference type="EC" id="4.1.1.20"/>
    </reaction>
</comment>
<feature type="region of interest" description="Disordered" evidence="37">
    <location>
        <begin position="1533"/>
        <end position="1552"/>
    </location>
</feature>
<dbReference type="InterPro" id="IPR031376">
    <property type="entry name" value="PCB_OB"/>
</dbReference>
<evidence type="ECO:0000256" key="23">
    <source>
        <dbReference type="ARBA" id="ARBA00023154"/>
    </source>
</evidence>
<dbReference type="FunFam" id="3.20.20.10:FF:000003">
    <property type="entry name" value="Diaminopimelate decarboxylase"/>
    <property type="match status" value="1"/>
</dbReference>
<evidence type="ECO:0000256" key="8">
    <source>
        <dbReference type="ARBA" id="ARBA00022605"/>
    </source>
</evidence>
<dbReference type="GO" id="GO:0009089">
    <property type="term" value="P:lysine biosynthetic process via diaminopimelate"/>
    <property type="evidence" value="ECO:0007669"/>
    <property type="project" value="InterPro"/>
</dbReference>
<dbReference type="HAMAP" id="MF_02120">
    <property type="entry name" value="LysA"/>
    <property type="match status" value="1"/>
</dbReference>
<keyword evidence="19" id="KW-0573">Peptidoglycan synthesis</keyword>
<evidence type="ECO:0000256" key="13">
    <source>
        <dbReference type="ARBA" id="ARBA00022692"/>
    </source>
</evidence>
<evidence type="ECO:0000256" key="3">
    <source>
        <dbReference type="ARBA" id="ARBA00004249"/>
    </source>
</evidence>
<dbReference type="InterPro" id="IPR001460">
    <property type="entry name" value="PCN-bd_Tpept"/>
</dbReference>
<feature type="compositionally biased region" description="Basic and acidic residues" evidence="37">
    <location>
        <begin position="1817"/>
        <end position="1826"/>
    </location>
</feature>
<dbReference type="InterPro" id="IPR009006">
    <property type="entry name" value="Ala_racemase/Decarboxylase_C"/>
</dbReference>
<dbReference type="PROSITE" id="PS00878">
    <property type="entry name" value="ODR_DC_2_1"/>
    <property type="match status" value="1"/>
</dbReference>
<evidence type="ECO:0000259" key="41">
    <source>
        <dbReference type="Pfam" id="PF02784"/>
    </source>
</evidence>
<keyword evidence="21" id="KW-0119">Carbohydrate metabolism</keyword>
<keyword evidence="23" id="KW-0457">Lysine biosynthesis</keyword>
<comment type="cofactor">
    <cofactor evidence="1 36">
        <name>pyridoxal 5'-phosphate</name>
        <dbReference type="ChEBI" id="CHEBI:597326"/>
    </cofactor>
</comment>
<dbReference type="PANTHER" id="PTHR32282:SF27">
    <property type="entry name" value="PENICILLIN-BINDING PROTEIN 1A"/>
    <property type="match status" value="1"/>
</dbReference>
<evidence type="ECO:0000256" key="31">
    <source>
        <dbReference type="ARBA" id="ARBA00050464"/>
    </source>
</evidence>
<dbReference type="Pfam" id="PF02784">
    <property type="entry name" value="Orn_Arg_deC_N"/>
    <property type="match status" value="1"/>
</dbReference>
<dbReference type="Pfam" id="PF17092">
    <property type="entry name" value="PCB_OB"/>
    <property type="match status" value="1"/>
</dbReference>
<evidence type="ECO:0000256" key="2">
    <source>
        <dbReference type="ARBA" id="ARBA00003102"/>
    </source>
</evidence>
<evidence type="ECO:0000313" key="43">
    <source>
        <dbReference type="EMBL" id="GEU28518.1"/>
    </source>
</evidence>
<evidence type="ECO:0000256" key="38">
    <source>
        <dbReference type="SAM" id="Phobius"/>
    </source>
</evidence>
<feature type="region of interest" description="Disordered" evidence="37">
    <location>
        <begin position="905"/>
        <end position="926"/>
    </location>
</feature>
<dbReference type="CDD" id="cd06828">
    <property type="entry name" value="PLPDE_III_DapDC"/>
    <property type="match status" value="1"/>
</dbReference>
<evidence type="ECO:0000256" key="22">
    <source>
        <dbReference type="ARBA" id="ARBA00023136"/>
    </source>
</evidence>
<evidence type="ECO:0000256" key="32">
    <source>
        <dbReference type="ARBA" id="ARBA00053571"/>
    </source>
</evidence>
<keyword evidence="21" id="KW-0146">Chitin degradation</keyword>
<dbReference type="Gene3D" id="1.10.3810.10">
    <property type="entry name" value="Biosynthetic peptidoglycan transglycosylase-like"/>
    <property type="match status" value="1"/>
</dbReference>
<dbReference type="GO" id="GO:0071555">
    <property type="term" value="P:cell wall organization"/>
    <property type="evidence" value="ECO:0007669"/>
    <property type="project" value="UniProtKB-KW"/>
</dbReference>
<feature type="compositionally biased region" description="Basic residues" evidence="37">
    <location>
        <begin position="3335"/>
        <end position="3344"/>
    </location>
</feature>
<evidence type="ECO:0000256" key="30">
    <source>
        <dbReference type="ARBA" id="ARBA00049902"/>
    </source>
</evidence>
<organism evidence="43">
    <name type="scientific">Tanacetum cinerariifolium</name>
    <name type="common">Dalmatian daisy</name>
    <name type="synonym">Chrysanthemum cinerariifolium</name>
    <dbReference type="NCBI Taxonomy" id="118510"/>
    <lineage>
        <taxon>Eukaryota</taxon>
        <taxon>Viridiplantae</taxon>
        <taxon>Streptophyta</taxon>
        <taxon>Embryophyta</taxon>
        <taxon>Tracheophyta</taxon>
        <taxon>Spermatophyta</taxon>
        <taxon>Magnoliopsida</taxon>
        <taxon>eudicotyledons</taxon>
        <taxon>Gunneridae</taxon>
        <taxon>Pentapetalae</taxon>
        <taxon>asterids</taxon>
        <taxon>campanulids</taxon>
        <taxon>Asterales</taxon>
        <taxon>Asteraceae</taxon>
        <taxon>Asteroideae</taxon>
        <taxon>Anthemideae</taxon>
        <taxon>Anthemidinae</taxon>
        <taxon>Tanacetum</taxon>
    </lineage>
</organism>
<keyword evidence="14" id="KW-0210">Decarboxylase</keyword>
<reference evidence="43" key="1">
    <citation type="journal article" date="2019" name="Sci. Rep.">
        <title>Draft genome of Tanacetum cinerariifolium, the natural source of mosquito coil.</title>
        <authorList>
            <person name="Yamashiro T."/>
            <person name="Shiraishi A."/>
            <person name="Satake H."/>
            <person name="Nakayama K."/>
        </authorList>
    </citation>
    <scope>NUCLEOTIDE SEQUENCE</scope>
</reference>
<dbReference type="Pfam" id="PF00912">
    <property type="entry name" value="Transgly"/>
    <property type="match status" value="1"/>
</dbReference>
<feature type="domain" description="Penicillin-binding protein transpeptidase" evidence="39">
    <location>
        <begin position="447"/>
        <end position="692"/>
    </location>
</feature>
<dbReference type="PANTHER" id="PTHR32282">
    <property type="entry name" value="BINDING PROTEIN TRANSPEPTIDASE, PUTATIVE-RELATED"/>
    <property type="match status" value="1"/>
</dbReference>
<dbReference type="EMBL" id="BKCJ010000008">
    <property type="protein sequence ID" value="GEU28518.1"/>
    <property type="molecule type" value="Genomic_DNA"/>
</dbReference>
<dbReference type="PRINTS" id="PR01181">
    <property type="entry name" value="DAPDCRBXLASE"/>
</dbReference>
<dbReference type="InterPro" id="IPR012338">
    <property type="entry name" value="Beta-lactam/transpept-like"/>
</dbReference>
<dbReference type="EC" id="2.4.99.28" evidence="29"/>
<keyword evidence="9" id="KW-0121">Carboxypeptidase</keyword>
<keyword evidence="18" id="KW-0735">Signal-anchor</keyword>
<evidence type="ECO:0000256" key="25">
    <source>
        <dbReference type="ARBA" id="ARBA00023251"/>
    </source>
</evidence>
<feature type="compositionally biased region" description="Basic residues" evidence="37">
    <location>
        <begin position="3301"/>
        <end position="3320"/>
    </location>
</feature>
<evidence type="ECO:0000256" key="37">
    <source>
        <dbReference type="SAM" id="MobiDB-lite"/>
    </source>
</evidence>
<feature type="compositionally biased region" description="Basic and acidic residues" evidence="37">
    <location>
        <begin position="1459"/>
        <end position="1477"/>
    </location>
</feature>
<evidence type="ECO:0000256" key="36">
    <source>
        <dbReference type="PIRSR" id="PIRSR600183-50"/>
    </source>
</evidence>
<comment type="caution">
    <text evidence="43">The sequence shown here is derived from an EMBL/GenBank/DDBJ whole genome shotgun (WGS) entry which is preliminary data.</text>
</comment>
<evidence type="ECO:0000256" key="17">
    <source>
        <dbReference type="ARBA" id="ARBA00022960"/>
    </source>
</evidence>
<evidence type="ECO:0000256" key="7">
    <source>
        <dbReference type="ARBA" id="ARBA00022519"/>
    </source>
</evidence>
<evidence type="ECO:0000256" key="6">
    <source>
        <dbReference type="ARBA" id="ARBA00022475"/>
    </source>
</evidence>
<gene>
    <name evidence="43" type="ORF">Tci_000496</name>
</gene>
<feature type="transmembrane region" description="Helical" evidence="38">
    <location>
        <begin position="29"/>
        <end position="56"/>
    </location>
</feature>
<feature type="compositionally biased region" description="Basic and acidic residues" evidence="37">
    <location>
        <begin position="2058"/>
        <end position="2075"/>
    </location>
</feature>
<dbReference type="PRINTS" id="PR01179">
    <property type="entry name" value="ODADCRBXLASE"/>
</dbReference>
<dbReference type="Gene3D" id="2.40.37.10">
    <property type="entry name" value="Lyase, Ornithine Decarboxylase, Chain A, domain 1"/>
    <property type="match status" value="1"/>
</dbReference>
<feature type="region of interest" description="Disordered" evidence="37">
    <location>
        <begin position="1815"/>
        <end position="1898"/>
    </location>
</feature>
<feature type="compositionally biased region" description="Basic and acidic residues" evidence="37">
    <location>
        <begin position="1541"/>
        <end position="1551"/>
    </location>
</feature>
<comment type="subcellular location">
    <subcellularLocation>
        <location evidence="3">Cell inner membrane</location>
        <topology evidence="3">Single-pass type II membrane protein</topology>
    </subcellularLocation>
</comment>
<evidence type="ECO:0000256" key="5">
    <source>
        <dbReference type="ARBA" id="ARBA00018638"/>
    </source>
</evidence>
<evidence type="ECO:0000256" key="27">
    <source>
        <dbReference type="ARBA" id="ARBA00023316"/>
    </source>
</evidence>
<dbReference type="InterPro" id="IPR002986">
    <property type="entry name" value="DAP_deCOOHase_LysA"/>
</dbReference>
<evidence type="ECO:0000256" key="33">
    <source>
        <dbReference type="ARBA" id="ARBA00060643"/>
    </source>
</evidence>
<dbReference type="NCBIfam" id="TIGR01048">
    <property type="entry name" value="lysA"/>
    <property type="match status" value="1"/>
</dbReference>
<dbReference type="InterPro" id="IPR022644">
    <property type="entry name" value="De-COase2_N"/>
</dbReference>
<evidence type="ECO:0000256" key="9">
    <source>
        <dbReference type="ARBA" id="ARBA00022645"/>
    </source>
</evidence>
<dbReference type="InterPro" id="IPR036950">
    <property type="entry name" value="PBP_transglycosylase"/>
</dbReference>
<evidence type="ECO:0000256" key="35">
    <source>
        <dbReference type="ARBA" id="ARBA00066427"/>
    </source>
</evidence>